<dbReference type="PANTHER" id="PTHR10106:SF0">
    <property type="entry name" value="LD36721P"/>
    <property type="match status" value="1"/>
</dbReference>
<evidence type="ECO:0000256" key="8">
    <source>
        <dbReference type="ARBA" id="ARBA00022989"/>
    </source>
</evidence>
<accession>A0A7S3LJI7</accession>
<dbReference type="PANTHER" id="PTHR10106">
    <property type="entry name" value="CYTOCHROME B561-RELATED"/>
    <property type="match status" value="1"/>
</dbReference>
<evidence type="ECO:0000259" key="12">
    <source>
        <dbReference type="PROSITE" id="PS50939"/>
    </source>
</evidence>
<dbReference type="GO" id="GO:0046872">
    <property type="term" value="F:metal ion binding"/>
    <property type="evidence" value="ECO:0007669"/>
    <property type="project" value="UniProtKB-KW"/>
</dbReference>
<dbReference type="InterPro" id="IPR043205">
    <property type="entry name" value="CYB561/CYBRD1-like"/>
</dbReference>
<sequence>MLNMNEETDLLPTEENEMYVRQRVARHDWLQKLCQKLVHVLATLAVILVLVWFNWDDEGFSWETGNKLVFNWHPVLMTVGMVCLFAESAIAYRSLASLGMQQQQKKNVHLVLHTVILLLTIVSLRAIFRFHNEATPPIKNLYSLHSWLGILTVVLFFGQYFVGLYVYFFPRMNVETRKNVLPYHAYVGTLMFSLFVTATVVMGVLEKMTFIKACNNNGEMNNKCVVANTYGIVVIFLGGAVYLSLASPHKSLIPEPRYA</sequence>
<dbReference type="GO" id="GO:0016020">
    <property type="term" value="C:membrane"/>
    <property type="evidence" value="ECO:0007669"/>
    <property type="project" value="UniProtKB-SubCell"/>
</dbReference>
<dbReference type="Gene3D" id="1.20.120.1770">
    <property type="match status" value="1"/>
</dbReference>
<proteinExistence type="predicted"/>
<dbReference type="InterPro" id="IPR006593">
    <property type="entry name" value="Cyt_b561/ferric_Rdtase_TM"/>
</dbReference>
<evidence type="ECO:0000256" key="7">
    <source>
        <dbReference type="ARBA" id="ARBA00022982"/>
    </source>
</evidence>
<evidence type="ECO:0000313" key="13">
    <source>
        <dbReference type="EMBL" id="CAE0430767.1"/>
    </source>
</evidence>
<dbReference type="SMART" id="SM00665">
    <property type="entry name" value="B561"/>
    <property type="match status" value="1"/>
</dbReference>
<feature type="domain" description="Cytochrome b561" evidence="12">
    <location>
        <begin position="37"/>
        <end position="246"/>
    </location>
</feature>
<keyword evidence="5 11" id="KW-0812">Transmembrane</keyword>
<keyword evidence="3" id="KW-0813">Transport</keyword>
<dbReference type="Pfam" id="PF03188">
    <property type="entry name" value="Cytochrom_B561"/>
    <property type="match status" value="1"/>
</dbReference>
<keyword evidence="10 11" id="KW-0472">Membrane</keyword>
<evidence type="ECO:0000256" key="2">
    <source>
        <dbReference type="ARBA" id="ARBA00004141"/>
    </source>
</evidence>
<name>A0A7S3LJI7_9STRA</name>
<protein>
    <recommendedName>
        <fullName evidence="12">Cytochrome b561 domain-containing protein</fullName>
    </recommendedName>
</protein>
<reference evidence="13" key="1">
    <citation type="submission" date="2021-01" db="EMBL/GenBank/DDBJ databases">
        <authorList>
            <person name="Corre E."/>
            <person name="Pelletier E."/>
            <person name="Niang G."/>
            <person name="Scheremetjew M."/>
            <person name="Finn R."/>
            <person name="Kale V."/>
            <person name="Holt S."/>
            <person name="Cochrane G."/>
            <person name="Meng A."/>
            <person name="Brown T."/>
            <person name="Cohen L."/>
        </authorList>
    </citation>
    <scope>NUCLEOTIDE SEQUENCE</scope>
    <source>
        <strain evidence="13">GSBS06</strain>
    </source>
</reference>
<gene>
    <name evidence="13" type="ORF">ASTO00021_LOCUS1126</name>
</gene>
<comment type="cofactor">
    <cofactor evidence="1">
        <name>heme b</name>
        <dbReference type="ChEBI" id="CHEBI:60344"/>
    </cofactor>
</comment>
<dbReference type="PROSITE" id="PS50939">
    <property type="entry name" value="CYTOCHROME_B561"/>
    <property type="match status" value="1"/>
</dbReference>
<dbReference type="FunFam" id="1.20.120.1770:FF:000001">
    <property type="entry name" value="Cytochrome b reductase 1"/>
    <property type="match status" value="1"/>
</dbReference>
<evidence type="ECO:0000256" key="11">
    <source>
        <dbReference type="SAM" id="Phobius"/>
    </source>
</evidence>
<keyword evidence="4" id="KW-0349">Heme</keyword>
<feature type="transmembrane region" description="Helical" evidence="11">
    <location>
        <begin position="180"/>
        <end position="205"/>
    </location>
</feature>
<dbReference type="AlphaFoldDB" id="A0A7S3LJI7"/>
<organism evidence="13">
    <name type="scientific">Aplanochytrium stocchinoi</name>
    <dbReference type="NCBI Taxonomy" id="215587"/>
    <lineage>
        <taxon>Eukaryota</taxon>
        <taxon>Sar</taxon>
        <taxon>Stramenopiles</taxon>
        <taxon>Bigyra</taxon>
        <taxon>Labyrinthulomycetes</taxon>
        <taxon>Thraustochytrida</taxon>
        <taxon>Thraustochytriidae</taxon>
        <taxon>Aplanochytrium</taxon>
    </lineage>
</organism>
<keyword evidence="9" id="KW-0408">Iron</keyword>
<feature type="transmembrane region" description="Helical" evidence="11">
    <location>
        <begin position="107"/>
        <end position="127"/>
    </location>
</feature>
<keyword evidence="6" id="KW-0479">Metal-binding</keyword>
<comment type="subcellular location">
    <subcellularLocation>
        <location evidence="2">Membrane</location>
        <topology evidence="2">Multi-pass membrane protein</topology>
    </subcellularLocation>
</comment>
<evidence type="ECO:0000256" key="4">
    <source>
        <dbReference type="ARBA" id="ARBA00022617"/>
    </source>
</evidence>
<evidence type="ECO:0000256" key="6">
    <source>
        <dbReference type="ARBA" id="ARBA00022723"/>
    </source>
</evidence>
<evidence type="ECO:0000256" key="10">
    <source>
        <dbReference type="ARBA" id="ARBA00023136"/>
    </source>
</evidence>
<feature type="transmembrane region" description="Helical" evidence="11">
    <location>
        <begin position="147"/>
        <end position="168"/>
    </location>
</feature>
<evidence type="ECO:0000256" key="9">
    <source>
        <dbReference type="ARBA" id="ARBA00023004"/>
    </source>
</evidence>
<evidence type="ECO:0000256" key="1">
    <source>
        <dbReference type="ARBA" id="ARBA00001970"/>
    </source>
</evidence>
<feature type="transmembrane region" description="Helical" evidence="11">
    <location>
        <begin position="37"/>
        <end position="55"/>
    </location>
</feature>
<feature type="transmembrane region" description="Helical" evidence="11">
    <location>
        <begin position="75"/>
        <end position="95"/>
    </location>
</feature>
<evidence type="ECO:0000256" key="3">
    <source>
        <dbReference type="ARBA" id="ARBA00022448"/>
    </source>
</evidence>
<dbReference type="EMBL" id="HBIN01001791">
    <property type="protein sequence ID" value="CAE0430767.1"/>
    <property type="molecule type" value="Transcribed_RNA"/>
</dbReference>
<evidence type="ECO:0000256" key="5">
    <source>
        <dbReference type="ARBA" id="ARBA00022692"/>
    </source>
</evidence>
<keyword evidence="7" id="KW-0249">Electron transport</keyword>
<dbReference type="GO" id="GO:0016491">
    <property type="term" value="F:oxidoreductase activity"/>
    <property type="evidence" value="ECO:0007669"/>
    <property type="project" value="InterPro"/>
</dbReference>
<feature type="transmembrane region" description="Helical" evidence="11">
    <location>
        <begin position="225"/>
        <end position="245"/>
    </location>
</feature>
<keyword evidence="8 11" id="KW-1133">Transmembrane helix</keyword>